<sequence>MIDELIHNQGQIGYKKKCLVCQTSNINNKKWVCLTYHSKLPTIVEISQQSNEPFEIINTTEKPLVIHSHIFKGSNKLQVILE</sequence>
<dbReference type="Proteomes" id="UP000789570">
    <property type="component" value="Unassembled WGS sequence"/>
</dbReference>
<name>A0A9N9IXM2_9GLOM</name>
<dbReference type="EMBL" id="CAJVPQ010018891">
    <property type="protein sequence ID" value="CAG8752712.1"/>
    <property type="molecule type" value="Genomic_DNA"/>
</dbReference>
<evidence type="ECO:0000313" key="1">
    <source>
        <dbReference type="EMBL" id="CAG8752712.1"/>
    </source>
</evidence>
<comment type="caution">
    <text evidence="1">The sequence shown here is derived from an EMBL/GenBank/DDBJ whole genome shotgun (WGS) entry which is preliminary data.</text>
</comment>
<reference evidence="1" key="1">
    <citation type="submission" date="2021-06" db="EMBL/GenBank/DDBJ databases">
        <authorList>
            <person name="Kallberg Y."/>
            <person name="Tangrot J."/>
            <person name="Rosling A."/>
        </authorList>
    </citation>
    <scope>NUCLEOTIDE SEQUENCE</scope>
    <source>
        <strain evidence="1">UK204</strain>
    </source>
</reference>
<organism evidence="1 2">
    <name type="scientific">Funneliformis caledonium</name>
    <dbReference type="NCBI Taxonomy" id="1117310"/>
    <lineage>
        <taxon>Eukaryota</taxon>
        <taxon>Fungi</taxon>
        <taxon>Fungi incertae sedis</taxon>
        <taxon>Mucoromycota</taxon>
        <taxon>Glomeromycotina</taxon>
        <taxon>Glomeromycetes</taxon>
        <taxon>Glomerales</taxon>
        <taxon>Glomeraceae</taxon>
        <taxon>Funneliformis</taxon>
    </lineage>
</organism>
<evidence type="ECO:0000313" key="2">
    <source>
        <dbReference type="Proteomes" id="UP000789570"/>
    </source>
</evidence>
<accession>A0A9N9IXM2</accession>
<dbReference type="AlphaFoldDB" id="A0A9N9IXM2"/>
<proteinExistence type="predicted"/>
<keyword evidence="2" id="KW-1185">Reference proteome</keyword>
<protein>
    <submittedName>
        <fullName evidence="1">10739_t:CDS:1</fullName>
    </submittedName>
</protein>
<feature type="non-terminal residue" evidence="1">
    <location>
        <position position="82"/>
    </location>
</feature>
<dbReference type="OrthoDB" id="2431825at2759"/>
<gene>
    <name evidence="1" type="ORF">FCALED_LOCUS16402</name>
</gene>